<keyword evidence="3" id="KW-1185">Reference proteome</keyword>
<dbReference type="Pfam" id="PF01636">
    <property type="entry name" value="APH"/>
    <property type="match status" value="1"/>
</dbReference>
<dbReference type="EMBL" id="NRSD01000040">
    <property type="protein sequence ID" value="MBK1646837.1"/>
    <property type="molecule type" value="Genomic_DNA"/>
</dbReference>
<dbReference type="InterPro" id="IPR002575">
    <property type="entry name" value="Aminoglycoside_PTrfase"/>
</dbReference>
<name>A0A9X0WN45_9GAMM</name>
<dbReference type="AlphaFoldDB" id="A0A9X0WN45"/>
<accession>A0A9X0WN45</accession>
<organism evidence="2 3">
    <name type="scientific">Thiocapsa imhoffii</name>
    <dbReference type="NCBI Taxonomy" id="382777"/>
    <lineage>
        <taxon>Bacteria</taxon>
        <taxon>Pseudomonadati</taxon>
        <taxon>Pseudomonadota</taxon>
        <taxon>Gammaproteobacteria</taxon>
        <taxon>Chromatiales</taxon>
        <taxon>Chromatiaceae</taxon>
        <taxon>Thiocapsa</taxon>
    </lineage>
</organism>
<dbReference type="SUPFAM" id="SSF56112">
    <property type="entry name" value="Protein kinase-like (PK-like)"/>
    <property type="match status" value="1"/>
</dbReference>
<gene>
    <name evidence="2" type="ORF">CKO25_19805</name>
</gene>
<evidence type="ECO:0000313" key="3">
    <source>
        <dbReference type="Proteomes" id="UP001138802"/>
    </source>
</evidence>
<evidence type="ECO:0000313" key="2">
    <source>
        <dbReference type="EMBL" id="MBK1646837.1"/>
    </source>
</evidence>
<reference evidence="2 3" key="1">
    <citation type="journal article" date="2020" name="Microorganisms">
        <title>Osmotic Adaptation and Compatible Solute Biosynthesis of Phototrophic Bacteria as Revealed from Genome Analyses.</title>
        <authorList>
            <person name="Imhoff J.F."/>
            <person name="Rahn T."/>
            <person name="Kunzel S."/>
            <person name="Keller A."/>
            <person name="Neulinger S.C."/>
        </authorList>
    </citation>
    <scope>NUCLEOTIDE SEQUENCE [LARGE SCALE GENOMIC DNA]</scope>
    <source>
        <strain evidence="2 3">DSM 21303</strain>
    </source>
</reference>
<evidence type="ECO:0000259" key="1">
    <source>
        <dbReference type="Pfam" id="PF01636"/>
    </source>
</evidence>
<feature type="domain" description="Aminoglycoside phosphotransferase" evidence="1">
    <location>
        <begin position="199"/>
        <end position="249"/>
    </location>
</feature>
<sequence>MDSACFENIVREFSHARAWWRRGVQAAYVRAAIQPPIRKWLAQVHFRVSRDIPDANQQLLIGGRNRFRIIRPSAGESVVIAKDGFPRQGFRREVAAREGYAKAVAPKFLGIRAHGMAFAEAYFVGTPANRLPSPLASQARHDACQKLVEAVHRPTLRNLLISEYGAQLAVTLSELSSAAGAQAQLLVDWAERVCGSAPIGLALTHGDFQNGNILVTEHDLRIIDWETATERSQLYDLVTLSADIRLAADGFETWRQTVTHWLECPEQVPQLLVPIDGRGSLLGHAVVWWLEEAIFQLEEARTGFQADPVASDQSVATGLSQAHQFLEMLAG</sequence>
<dbReference type="Proteomes" id="UP001138802">
    <property type="component" value="Unassembled WGS sequence"/>
</dbReference>
<dbReference type="InterPro" id="IPR011009">
    <property type="entry name" value="Kinase-like_dom_sf"/>
</dbReference>
<dbReference type="Gene3D" id="3.90.1200.10">
    <property type="match status" value="1"/>
</dbReference>
<comment type="caution">
    <text evidence="2">The sequence shown here is derived from an EMBL/GenBank/DDBJ whole genome shotgun (WGS) entry which is preliminary data.</text>
</comment>
<protein>
    <recommendedName>
        <fullName evidence="1">Aminoglycoside phosphotransferase domain-containing protein</fullName>
    </recommendedName>
</protein>
<proteinExistence type="predicted"/>